<evidence type="ECO:0000313" key="4">
    <source>
        <dbReference type="EMBL" id="KAK2961266.1"/>
    </source>
</evidence>
<name>A0ABQ9YC73_9EUKA</name>
<accession>A0ABQ9YC73</accession>
<feature type="transmembrane region" description="Helical" evidence="3">
    <location>
        <begin position="1851"/>
        <end position="1873"/>
    </location>
</feature>
<feature type="compositionally biased region" description="Low complexity" evidence="2">
    <location>
        <begin position="2531"/>
        <end position="2542"/>
    </location>
</feature>
<feature type="transmembrane region" description="Helical" evidence="3">
    <location>
        <begin position="1955"/>
        <end position="1976"/>
    </location>
</feature>
<keyword evidence="5" id="KW-1185">Reference proteome</keyword>
<feature type="region of interest" description="Disordered" evidence="2">
    <location>
        <begin position="1390"/>
        <end position="1417"/>
    </location>
</feature>
<sequence>MITAKRKSQNQSLDWTLVLSSDIISEYKSVSPSTLPWPEEFPLDQIREEGAIVTRKDWTDLGITEAPSSQSTSFLVSEVRSTSDTLYTLAATLSNLVDSALPNSRSSHLSSEEKKMEEDALFARAMSQSHLPFDSAKLRALKSRERSLLNKMFVKTEADVEIRRSEQLQDDLHVPSPLLLSIPPLLSCLSSAKVLTKVLPKPNSGPSGRESWRDNRSDLQADLQHEKEKTADLQRRLAELEQENEKLKRDKTRALQEKDDLETKMKIMEQQYALEMTVKKNRKHQSDSSSDDSSSISDDSDDSDSSSSDQSPTPRNRKNLIRGTETKTNTPTKPSGFRPSNAITPTETEFSQPAKCVAKRYPLSVDKLLLYRRSFNLDFPISLSPLTCWPAESNFQLFLLQIARDAETVLSIRNRSLSKTLASGHRTAAPQSTQESQPIAFVGLSSPAKSLLINLSTLVTMITPSTDRDTMEEKRFIGYYSRHLESMRQKKVGLFLSSILGEVADIVKKSTPANIFPDSSTMLVASLSSLALMALSSDYSTLPPSQYTPQSQLIIHTRNKPLYDMTLSTNTPHYNTLFEMIDNDGFSSLATLLTHCDPEHVFPEDQWLPSHDQHKPQPLRHSRKREEEPAPEMERSEYLLKINSLRDICSVLTDTQNWFPFALSLSQFCSFIIFDHTQHTFFGTPRHIATFPSALSSQTLCTYCLKLLHHGLNTFYLSPAQPMSPAPLHNIDQQSLIQPSSSTAPFALYPNTLSWLRIRMSLCILHCMCLIDTNNAVRDRIREKQDLIIHSLRFIPDASILIHSLSILLMLFTYSQSPSQRRSMRKIWGDNDGFSFLYEILASSPLLSLPPSQLAQSEYPSPSRSSHREASFYDHAEYPTQPSPIYVRAPRHPLNLVLESSFFLPPPSLSDHLHIISLSFSLFAHTLSLSSVKSFFPFPVQSSTSRPTTPTPQSSSILPLPFYSIALLALRSLSPILFSSERRYIDRTGHHEKDERDILTTKEKEREERGLWDERPSVTLQLPVPSIAHLFPYSTSLFQFSSSEPVKEMCEQALGSILSFVVAIFSSTPNVLSSSFFSSFNFPSITPVENDYDEEYEEENLQESLMNMTDSLTFLLPLVFFFLSHPSVFLSSSSLTFLSFLSLSDEPSKTTSLPRMVTYKDSSYPQHRLLNTDAGQGLGHSVIAGINLNKSGWWGGKTDEKDDQLSHLDRTFDDERMSLASFSSRIVPQAPQNPLGIPPFLITSLSILSSPHNILSLLSCILQSFTSFASSSSPVTTIFGTTPSQLDAFSSSLTLLFKVITLRTILRAEMRNFEEIRINDNQNSASNNETTSFLDFPSYSFDHLTPSLQPFFIEFFSMSFEQDSVGCITHILLPSLFHILGQIITKVKHGREENEKSQGKMKVRSKHQDDDEGQPSDVANALLVSDGYGEDHQILSQCVTSIVSILILILSPSSLTMMNPSLPLLPEPLTNLTLSSQTLSKLNQHSKSTSQTFNSIPALLSYSYSLLPSFPLSSLHNQPQLTNAIAYKFPSTEQTSFIDPFSARLGNTLMFDGITPSTPPVLLQATLPSFRHQQFSPTLVYPSNPSFYAALYYQGYMYRGDALTDVQWEETFARLCEAQKLDNLPRFVMDTTLGRDRGEKNAAEQYRMPTDRQLDNAPDVDDELEDAFPQEIPQSATKEEIRNSLASHFRPIEEAVHAWESEWTHDWITRLIVQMQALSICECEEWIHKENDRAEKKDMRAQITVSGLSPLSWIDHTSQVFLLSTILCSLKTSEEKRLSDTLIDHLTTLFLPPLAPPAMKDDPDNANGGRQSTQNEDKEDDEDWGRYLCCAMSLAGHALNFKQSLRLSHSILAFLASLLSTFSFSPSTFSALLKFTLPLVLSPSLSSTLHSFANPKIIISVDDLHKLYSDMISLSSASAVVPANMLTKTIIQSNHVPTTPSSSHLSPPLIRIRLFFLPLFVMMDAVSILSALLMIYRPLSNEHLQSFFFEQYRSRREQQKKAKQTAAAKDPSIIDSNLVVDESQEGGGDDELADSFGEEKNRIYVGVVSIIKNLVSIASVNPFNSASVTTSCLCVHSEHKERTHGRHSRSSPSRSLPCTTTLLFSDLMRFIPSPVCPAQLTRGIRLQVMQALTTLLRSPFLLASSFYTIPSLPTFLSSSLATAIVAINQIRAERKKNRINLGKLKGKKDVTPDKISVIENEKELQYRKELRAEHDRRQQSEYDQFETALQEMWNEDTEDFILKPYAIRTHTEHYSFVLHPPIKGHAQRGSEEEQTILDHELFNQFLRLPTAFGLSEDTLLAPLFSLFIALFSTDAALFHSAIARSFYTSFLFPFLLYQGRQSFPSFSLGSAMMSLFVLLVSDDSASIEMTDAGKLIVQGSFSHEAHRIVDTRVKHDDRWILLLPTTAFNPPTKPSIGLGRSSTTPLQTQNTNVIQSFANSRQLIEAILHLLSLFRVNGGYWVYMEEDTQEREEKVRLQNENLKLMKRKKGLGMLETISNDDTERLIALEWHAGKVSKRSRSTKVRARRISSKPTTPKSTTPSFRSQPASPKRSQHQSKGDMDPSISNALDLIQRVSNTLNQGPMLRPSLYAESQLTHTIVPELSSKAESRSHMSMKPDSDDDESEEEEESEDEQGWPSEDDESEDSQNETDSVLSLSTLAVSERTTVPLNKLVRLESDCLSTVSVLISISPASISSSLSIKLVKSLVSSLTFSNQQLSQLSGLFFDSLELPLSKKQSANVSNYSKPAGSQITSTVHSALPLIYVSHPTTCDTFRTGEENIPLQSMLHRECARILSTHIQSNVTSKGFIPPSEALTDAFFFVVHPQTVHLSRDIERIREEGLRALDALLKGMKKSDKREKGQVCTDAFLQVHGLSVIKDCLWEEDERRALVEWIENGIFRQLSNESDEQESALVSFLLSLFPSQTSLCLTHSVLLSPTQFLTSSLLCSLASFTNVQSKIVDANLSRFLLVSSLRIGQCIINAHQEVIHITRHFDAVLHSLYITVGYTLLSMLCKPPSQLTPETFRILRAEAALYGGVYSLTTFLDYVIRSEPEAGRDGTRKRAVKMSRDDCLSLFLTLLDNWITDDINENDAFTSYAATAVEFRRPPLPSQNTADPAQVDWNETSYRNPYPPILPFFAEDHAHLADIRQVPNPPQAFIRKYSTEGGRSSVVSVITSRHPLQKIVSMLQDQVYKTGPPFGESVPVQAQQILTRTGNAIDDGKIKNNELALVKENFELMRTTQLGDPQSAWTQHQNKRFRFIQTEDGVPPEDQHE</sequence>
<evidence type="ECO:0000256" key="1">
    <source>
        <dbReference type="SAM" id="Coils"/>
    </source>
</evidence>
<protein>
    <submittedName>
        <fullName evidence="4">Uncharacterized protein</fullName>
    </submittedName>
</protein>
<feature type="region of interest" description="Disordered" evidence="2">
    <location>
        <begin position="2602"/>
        <end position="2657"/>
    </location>
</feature>
<feature type="compositionally biased region" description="Low complexity" evidence="2">
    <location>
        <begin position="287"/>
        <end position="297"/>
    </location>
</feature>
<keyword evidence="3" id="KW-1133">Transmembrane helix</keyword>
<feature type="compositionally biased region" description="Basic residues" evidence="2">
    <location>
        <begin position="2517"/>
        <end position="2530"/>
    </location>
</feature>
<dbReference type="EMBL" id="JARBJD010000017">
    <property type="protein sequence ID" value="KAK2961266.1"/>
    <property type="molecule type" value="Genomic_DNA"/>
</dbReference>
<feature type="compositionally biased region" description="Basic and acidic residues" evidence="2">
    <location>
        <begin position="2605"/>
        <end position="2618"/>
    </location>
</feature>
<organism evidence="4 5">
    <name type="scientific">Blattamonas nauphoetae</name>
    <dbReference type="NCBI Taxonomy" id="2049346"/>
    <lineage>
        <taxon>Eukaryota</taxon>
        <taxon>Metamonada</taxon>
        <taxon>Preaxostyla</taxon>
        <taxon>Oxymonadida</taxon>
        <taxon>Blattamonas</taxon>
    </lineage>
</organism>
<feature type="region of interest" description="Disordered" evidence="2">
    <location>
        <begin position="2517"/>
        <end position="2564"/>
    </location>
</feature>
<feature type="region of interest" description="Disordered" evidence="2">
    <location>
        <begin position="1796"/>
        <end position="1820"/>
    </location>
</feature>
<reference evidence="4 5" key="1">
    <citation type="journal article" date="2022" name="bioRxiv">
        <title>Genomics of Preaxostyla Flagellates Illuminates Evolutionary Transitions and the Path Towards Mitochondrial Loss.</title>
        <authorList>
            <person name="Novak L.V.F."/>
            <person name="Treitli S.C."/>
            <person name="Pyrih J."/>
            <person name="Halakuc P."/>
            <person name="Pipaliya S.V."/>
            <person name="Vacek V."/>
            <person name="Brzon O."/>
            <person name="Soukal P."/>
            <person name="Eme L."/>
            <person name="Dacks J.B."/>
            <person name="Karnkowska A."/>
            <person name="Elias M."/>
            <person name="Hampl V."/>
        </authorList>
    </citation>
    <scope>NUCLEOTIDE SEQUENCE [LARGE SCALE GENOMIC DNA]</scope>
    <source>
        <strain evidence="4">NAU3</strain>
        <tissue evidence="4">Gut</tissue>
    </source>
</reference>
<feature type="coiled-coil region" evidence="1">
    <location>
        <begin position="209"/>
        <end position="271"/>
    </location>
</feature>
<proteinExistence type="predicted"/>
<dbReference type="Proteomes" id="UP001281761">
    <property type="component" value="Unassembled WGS sequence"/>
</dbReference>
<evidence type="ECO:0000256" key="3">
    <source>
        <dbReference type="SAM" id="Phobius"/>
    </source>
</evidence>
<feature type="compositionally biased region" description="Acidic residues" evidence="2">
    <location>
        <begin position="2619"/>
        <end position="2648"/>
    </location>
</feature>
<keyword evidence="3" id="KW-0472">Membrane</keyword>
<comment type="caution">
    <text evidence="4">The sequence shown here is derived from an EMBL/GenBank/DDBJ whole genome shotgun (WGS) entry which is preliminary data.</text>
</comment>
<gene>
    <name evidence="4" type="ORF">BLNAU_3712</name>
</gene>
<keyword evidence="3" id="KW-0812">Transmembrane</keyword>
<evidence type="ECO:0000313" key="5">
    <source>
        <dbReference type="Proteomes" id="UP001281761"/>
    </source>
</evidence>
<feature type="region of interest" description="Disordered" evidence="2">
    <location>
        <begin position="278"/>
        <end position="348"/>
    </location>
</feature>
<keyword evidence="1" id="KW-0175">Coiled coil</keyword>
<feature type="region of interest" description="Disordered" evidence="2">
    <location>
        <begin position="604"/>
        <end position="632"/>
    </location>
</feature>
<evidence type="ECO:0000256" key="2">
    <source>
        <dbReference type="SAM" id="MobiDB-lite"/>
    </source>
</evidence>